<accession>A0A8J3I1I1</accession>
<gene>
    <name evidence="2" type="ORF">KSX_52090</name>
</gene>
<dbReference type="EMBL" id="BNJF01000002">
    <property type="protein sequence ID" value="GHO47046.1"/>
    <property type="molecule type" value="Genomic_DNA"/>
</dbReference>
<organism evidence="2 3">
    <name type="scientific">Ktedonospora formicarum</name>
    <dbReference type="NCBI Taxonomy" id="2778364"/>
    <lineage>
        <taxon>Bacteria</taxon>
        <taxon>Bacillati</taxon>
        <taxon>Chloroflexota</taxon>
        <taxon>Ktedonobacteria</taxon>
        <taxon>Ktedonobacterales</taxon>
        <taxon>Ktedonobacteraceae</taxon>
        <taxon>Ktedonospora</taxon>
    </lineage>
</organism>
<dbReference type="InterPro" id="IPR036380">
    <property type="entry name" value="Isochorismatase-like_sf"/>
</dbReference>
<dbReference type="SUPFAM" id="SSF52499">
    <property type="entry name" value="Isochorismatase-like hydrolases"/>
    <property type="match status" value="1"/>
</dbReference>
<dbReference type="Pfam" id="PF00857">
    <property type="entry name" value="Isochorismatase"/>
    <property type="match status" value="1"/>
</dbReference>
<proteinExistence type="predicted"/>
<dbReference type="Proteomes" id="UP000612362">
    <property type="component" value="Unassembled WGS sequence"/>
</dbReference>
<evidence type="ECO:0000313" key="2">
    <source>
        <dbReference type="EMBL" id="GHO47046.1"/>
    </source>
</evidence>
<dbReference type="RefSeq" id="WP_220196368.1">
    <property type="nucleotide sequence ID" value="NZ_BNJF01000002.1"/>
</dbReference>
<sequence>MTSLPIRDPMQDHLLTPKNAALVLIDYQPLQIYTVKSMNSGDLINNVVTLARLAKVFELPIVLTTVNVKTGVNPDTIPQLKEALSGVKSYDRTSINTWEDKETVAAIKATGRRKLIIGALWTEACLLFPTLDALKEGYEVYPVVDALGGTTSMAHETALRRIEQAGAHLVTWNAVACELQRDWARKETVKGFLQTVIDQNTDWGWFEELRGAGKRSAAPVAAGARSR</sequence>
<dbReference type="PANTHER" id="PTHR43559">
    <property type="entry name" value="HYDROLASE YCAC-RELATED"/>
    <property type="match status" value="1"/>
</dbReference>
<dbReference type="AlphaFoldDB" id="A0A8J3I1I1"/>
<dbReference type="GO" id="GO:0016787">
    <property type="term" value="F:hydrolase activity"/>
    <property type="evidence" value="ECO:0007669"/>
    <property type="project" value="UniProtKB-KW"/>
</dbReference>
<name>A0A8J3I1I1_9CHLR</name>
<evidence type="ECO:0000259" key="1">
    <source>
        <dbReference type="Pfam" id="PF00857"/>
    </source>
</evidence>
<keyword evidence="3" id="KW-1185">Reference proteome</keyword>
<keyword evidence="2" id="KW-0378">Hydrolase</keyword>
<reference evidence="2" key="1">
    <citation type="submission" date="2020-10" db="EMBL/GenBank/DDBJ databases">
        <title>Taxonomic study of unclassified bacteria belonging to the class Ktedonobacteria.</title>
        <authorList>
            <person name="Yabe S."/>
            <person name="Wang C.M."/>
            <person name="Zheng Y."/>
            <person name="Sakai Y."/>
            <person name="Cavaletti L."/>
            <person name="Monciardini P."/>
            <person name="Donadio S."/>
        </authorList>
    </citation>
    <scope>NUCLEOTIDE SEQUENCE</scope>
    <source>
        <strain evidence="2">SOSP1-1</strain>
    </source>
</reference>
<feature type="domain" description="Isochorismatase-like" evidence="1">
    <location>
        <begin position="20"/>
        <end position="173"/>
    </location>
</feature>
<dbReference type="PANTHER" id="PTHR43559:SF1">
    <property type="entry name" value="HYDROLASE"/>
    <property type="match status" value="1"/>
</dbReference>
<dbReference type="InterPro" id="IPR053152">
    <property type="entry name" value="Hydrolase_YcaC-like"/>
</dbReference>
<protein>
    <submittedName>
        <fullName evidence="2">Hydrolase</fullName>
    </submittedName>
</protein>
<dbReference type="Gene3D" id="3.40.50.850">
    <property type="entry name" value="Isochorismatase-like"/>
    <property type="match status" value="1"/>
</dbReference>
<dbReference type="InterPro" id="IPR000868">
    <property type="entry name" value="Isochorismatase-like_dom"/>
</dbReference>
<dbReference type="CDD" id="cd01012">
    <property type="entry name" value="YcaC_related"/>
    <property type="match status" value="1"/>
</dbReference>
<evidence type="ECO:0000313" key="3">
    <source>
        <dbReference type="Proteomes" id="UP000612362"/>
    </source>
</evidence>
<comment type="caution">
    <text evidence="2">The sequence shown here is derived from an EMBL/GenBank/DDBJ whole genome shotgun (WGS) entry which is preliminary data.</text>
</comment>